<dbReference type="STRING" id="1236220.SAMN04488112_1125"/>
<dbReference type="AlphaFoldDB" id="A0A1G6N6I9"/>
<proteinExistence type="predicted"/>
<dbReference type="OrthoDB" id="2988150at2"/>
<sequence length="144" mass="16774">MGNVNVSDVTYMVFELIVKQLEEMPEEERLIQRVEVVSSGLEVALKSGEAYRINITPLDSTGEEKERMAMTTSERATEVRISTEDWDELVHRCDMMIRFLEYDKRKMEELSTLVPDFPWDKRSQMIDDLLTQLQEVLARIDPGD</sequence>
<evidence type="ECO:0000313" key="2">
    <source>
        <dbReference type="Proteomes" id="UP000199387"/>
    </source>
</evidence>
<reference evidence="1 2" key="1">
    <citation type="submission" date="2016-10" db="EMBL/GenBank/DDBJ databases">
        <authorList>
            <person name="de Groot N.N."/>
        </authorList>
    </citation>
    <scope>NUCLEOTIDE SEQUENCE [LARGE SCALE GENOMIC DNA]</scope>
    <source>
        <strain evidence="1 2">DSM 45514</strain>
    </source>
</reference>
<dbReference type="RefSeq" id="WP_091570344.1">
    <property type="nucleotide sequence ID" value="NZ_FMZA01000012.1"/>
</dbReference>
<name>A0A1G6N6I9_9BACL</name>
<dbReference type="Proteomes" id="UP000199387">
    <property type="component" value="Unassembled WGS sequence"/>
</dbReference>
<dbReference type="EMBL" id="FMZA01000012">
    <property type="protein sequence ID" value="SDC63044.1"/>
    <property type="molecule type" value="Genomic_DNA"/>
</dbReference>
<accession>A0A1G6N6I9</accession>
<protein>
    <submittedName>
        <fullName evidence="1">Uncharacterized protein</fullName>
    </submittedName>
</protein>
<organism evidence="1 2">
    <name type="scientific">Melghirimyces thermohalophilus</name>
    <dbReference type="NCBI Taxonomy" id="1236220"/>
    <lineage>
        <taxon>Bacteria</taxon>
        <taxon>Bacillati</taxon>
        <taxon>Bacillota</taxon>
        <taxon>Bacilli</taxon>
        <taxon>Bacillales</taxon>
        <taxon>Thermoactinomycetaceae</taxon>
        <taxon>Melghirimyces</taxon>
    </lineage>
</organism>
<keyword evidence="2" id="KW-1185">Reference proteome</keyword>
<evidence type="ECO:0000313" key="1">
    <source>
        <dbReference type="EMBL" id="SDC63044.1"/>
    </source>
</evidence>
<gene>
    <name evidence="1" type="ORF">SAMN04488112_1125</name>
</gene>